<proteinExistence type="predicted"/>
<reference evidence="2 3" key="1">
    <citation type="submission" date="2018-10" db="EMBL/GenBank/DDBJ databases">
        <title>Fifty Aureobasidium pullulans genomes reveal a recombining polyextremotolerant generalist.</title>
        <authorList>
            <person name="Gostincar C."/>
            <person name="Turk M."/>
            <person name="Zajc J."/>
            <person name="Gunde-Cimerman N."/>
        </authorList>
    </citation>
    <scope>NUCLEOTIDE SEQUENCE [LARGE SCALE GENOMIC DNA]</scope>
    <source>
        <strain evidence="2 3">EXF-6604</strain>
    </source>
</reference>
<comment type="caution">
    <text evidence="2">The sequence shown here is derived from an EMBL/GenBank/DDBJ whole genome shotgun (WGS) entry which is preliminary data.</text>
</comment>
<organism evidence="2 3">
    <name type="scientific">Aureobasidium pullulans</name>
    <name type="common">Black yeast</name>
    <name type="synonym">Pullularia pullulans</name>
    <dbReference type="NCBI Taxonomy" id="5580"/>
    <lineage>
        <taxon>Eukaryota</taxon>
        <taxon>Fungi</taxon>
        <taxon>Dikarya</taxon>
        <taxon>Ascomycota</taxon>
        <taxon>Pezizomycotina</taxon>
        <taxon>Dothideomycetes</taxon>
        <taxon>Dothideomycetidae</taxon>
        <taxon>Dothideales</taxon>
        <taxon>Saccotheciaceae</taxon>
        <taxon>Aureobasidium</taxon>
    </lineage>
</organism>
<dbReference type="Proteomes" id="UP000306584">
    <property type="component" value="Unassembled WGS sequence"/>
</dbReference>
<evidence type="ECO:0000313" key="2">
    <source>
        <dbReference type="EMBL" id="THY21520.1"/>
    </source>
</evidence>
<protein>
    <submittedName>
        <fullName evidence="2">Uncharacterized protein</fullName>
    </submittedName>
</protein>
<dbReference type="EMBL" id="QZBD01000288">
    <property type="protein sequence ID" value="THY21520.1"/>
    <property type="molecule type" value="Genomic_DNA"/>
</dbReference>
<name>A0A4S9L038_AURPU</name>
<evidence type="ECO:0000256" key="1">
    <source>
        <dbReference type="SAM" id="MobiDB-lite"/>
    </source>
</evidence>
<feature type="region of interest" description="Disordered" evidence="1">
    <location>
        <begin position="1"/>
        <end position="24"/>
    </location>
</feature>
<sequence>MTDARLPNEVPGHSDETHAPTTISASTLPEIQPNVTKLGFIDLPTELRLMIYRHTLPDDEIHIVVCGDFTRAHPDQQQTFKWLHLNRQIAQEIDAIYTYVVHVYFNLFMLFADPVIHGHSNEDLPV</sequence>
<dbReference type="AlphaFoldDB" id="A0A4S9L038"/>
<accession>A0A4S9L038</accession>
<gene>
    <name evidence="2" type="ORF">D6D01_06628</name>
</gene>
<evidence type="ECO:0000313" key="3">
    <source>
        <dbReference type="Proteomes" id="UP000306584"/>
    </source>
</evidence>